<evidence type="ECO:0000256" key="3">
    <source>
        <dbReference type="ARBA" id="ARBA00022764"/>
    </source>
</evidence>
<dbReference type="Gene3D" id="2.60.450.10">
    <property type="entry name" value="Lipopolysaccharide (LPS) transport protein A like domain"/>
    <property type="match status" value="1"/>
</dbReference>
<dbReference type="InterPro" id="IPR052037">
    <property type="entry name" value="LPS_export_LptA"/>
</dbReference>
<comment type="subunit">
    <text evidence="4">Component of the lipopolysaccharide transport and assembly complex.</text>
</comment>
<dbReference type="EMBL" id="JBHLTN010000016">
    <property type="protein sequence ID" value="MFC0592650.1"/>
    <property type="molecule type" value="Genomic_DNA"/>
</dbReference>
<keyword evidence="3 4" id="KW-0574">Periplasm</keyword>
<evidence type="ECO:0000313" key="8">
    <source>
        <dbReference type="Proteomes" id="UP001589834"/>
    </source>
</evidence>
<evidence type="ECO:0000256" key="1">
    <source>
        <dbReference type="ARBA" id="ARBA00022448"/>
    </source>
</evidence>
<dbReference type="Pfam" id="PF03968">
    <property type="entry name" value="LptD_N"/>
    <property type="match status" value="1"/>
</dbReference>
<feature type="domain" description="Organic solvent tolerance-like N-terminal" evidence="6">
    <location>
        <begin position="40"/>
        <end position="158"/>
    </location>
</feature>
<dbReference type="InterPro" id="IPR005653">
    <property type="entry name" value="OstA-like_N"/>
</dbReference>
<comment type="function">
    <text evidence="4">Involved in the assembly of lipopolysaccharide (LPS). Required for the translocation of LPS from the inner membrane to the outer membrane.</text>
</comment>
<sequence length="212" mass="22913" precursor="true">MDDRHPFVVPAWRRWALGALLALAAVPALAERADRDQPMNIEADALRYEDKQQLSTFTGNVVVTKGTIVMRGARLEVRQDSAGNQSGVMFGAPGKRAFFRQKREGVNEFIEGEADSITYDGKSDIVRFVRHAEMRRLVGTTLQDQVTGDVIVYNNRTEVYTVEGAPHQAGTPAAGSGRVRAVLAPRNAASQPAPAALPLQPAQGLPPTGPAQ</sequence>
<gene>
    <name evidence="4 7" type="primary">lptA</name>
    <name evidence="7" type="ORF">ACFFGG_08780</name>
</gene>
<organism evidence="7 8">
    <name type="scientific">Ottowia pentelensis</name>
    <dbReference type="NCBI Taxonomy" id="511108"/>
    <lineage>
        <taxon>Bacteria</taxon>
        <taxon>Pseudomonadati</taxon>
        <taxon>Pseudomonadota</taxon>
        <taxon>Betaproteobacteria</taxon>
        <taxon>Burkholderiales</taxon>
        <taxon>Comamonadaceae</taxon>
        <taxon>Ottowia</taxon>
    </lineage>
</organism>
<evidence type="ECO:0000259" key="6">
    <source>
        <dbReference type="Pfam" id="PF03968"/>
    </source>
</evidence>
<feature type="compositionally biased region" description="Low complexity" evidence="5">
    <location>
        <begin position="185"/>
        <end position="206"/>
    </location>
</feature>
<accession>A0ABV6PS47</accession>
<proteinExistence type="inferred from homology"/>
<protein>
    <recommendedName>
        <fullName evidence="4">Lipopolysaccharide export system protein LptA</fullName>
    </recommendedName>
</protein>
<feature type="chain" id="PRO_5044900043" description="Lipopolysaccharide export system protein LptA" evidence="4">
    <location>
        <begin position="31"/>
        <end position="212"/>
    </location>
</feature>
<keyword evidence="8" id="KW-1185">Reference proteome</keyword>
<comment type="similarity">
    <text evidence="4">Belongs to the LptA family.</text>
</comment>
<dbReference type="RefSeq" id="WP_377482285.1">
    <property type="nucleotide sequence ID" value="NZ_JBHLTN010000016.1"/>
</dbReference>
<dbReference type="NCBIfam" id="TIGR03002">
    <property type="entry name" value="outer_YhbN_LptA"/>
    <property type="match status" value="1"/>
</dbReference>
<keyword evidence="1 4" id="KW-0813">Transport</keyword>
<keyword evidence="2 4" id="KW-0732">Signal</keyword>
<evidence type="ECO:0000313" key="7">
    <source>
        <dbReference type="EMBL" id="MFC0592650.1"/>
    </source>
</evidence>
<evidence type="ECO:0000256" key="4">
    <source>
        <dbReference type="HAMAP-Rule" id="MF_01914"/>
    </source>
</evidence>
<evidence type="ECO:0000256" key="5">
    <source>
        <dbReference type="SAM" id="MobiDB-lite"/>
    </source>
</evidence>
<dbReference type="PANTHER" id="PTHR36504">
    <property type="entry name" value="LIPOPOLYSACCHARIDE EXPORT SYSTEM PROTEIN LPTA"/>
    <property type="match status" value="1"/>
</dbReference>
<name>A0ABV6PS47_9BURK</name>
<evidence type="ECO:0000256" key="2">
    <source>
        <dbReference type="ARBA" id="ARBA00022729"/>
    </source>
</evidence>
<dbReference type="PANTHER" id="PTHR36504:SF1">
    <property type="entry name" value="LIPOPOLYSACCHARIDE EXPORT SYSTEM PROTEIN LPTA"/>
    <property type="match status" value="1"/>
</dbReference>
<comment type="caution">
    <text evidence="7">The sequence shown here is derived from an EMBL/GenBank/DDBJ whole genome shotgun (WGS) entry which is preliminary data.</text>
</comment>
<dbReference type="InterPro" id="IPR014340">
    <property type="entry name" value="LptA"/>
</dbReference>
<dbReference type="HAMAP" id="MF_01914">
    <property type="entry name" value="LPS_assembly_LptA"/>
    <property type="match status" value="1"/>
</dbReference>
<dbReference type="Proteomes" id="UP001589834">
    <property type="component" value="Unassembled WGS sequence"/>
</dbReference>
<comment type="subcellular location">
    <subcellularLocation>
        <location evidence="4">Periplasm</location>
    </subcellularLocation>
</comment>
<feature type="signal peptide" evidence="4">
    <location>
        <begin position="1"/>
        <end position="30"/>
    </location>
</feature>
<feature type="region of interest" description="Disordered" evidence="5">
    <location>
        <begin position="185"/>
        <end position="212"/>
    </location>
</feature>
<reference evidence="7 8" key="1">
    <citation type="submission" date="2024-09" db="EMBL/GenBank/DDBJ databases">
        <authorList>
            <person name="Sun Q."/>
            <person name="Mori K."/>
        </authorList>
    </citation>
    <scope>NUCLEOTIDE SEQUENCE [LARGE SCALE GENOMIC DNA]</scope>
    <source>
        <strain evidence="7 8">NCAIM B.02336</strain>
    </source>
</reference>